<dbReference type="CDD" id="cd21037">
    <property type="entry name" value="MLKL_NTD"/>
    <property type="match status" value="1"/>
</dbReference>
<dbReference type="Proteomes" id="UP000613580">
    <property type="component" value="Unassembled WGS sequence"/>
</dbReference>
<sequence length="208" mass="22858">MPSCFSPLLRKLHLKRKAKPRNPTTVAQPQPVDVAEKAPLVRPETLSTAKNAFVLGLKTLGAISGNIPFGSVLNSVIEPLLNIMDRIEETAENQQGFLQLASRVHMLEPIIQDKKANEPACKEIVEALGKRSIHDDIEQALQQGTIASFFNSQDNASGIVRHNVNLTQLIGDSTQQSINEVLKTLKEIQAGLKVTIKDNQERLKITGK</sequence>
<keyword evidence="2" id="KW-1185">Reference proteome</keyword>
<dbReference type="InterPro" id="IPR059179">
    <property type="entry name" value="MLKL-like_MCAfunc"/>
</dbReference>
<accession>A0A8H6S1U5</accession>
<dbReference type="AlphaFoldDB" id="A0A8H6S1U5"/>
<reference evidence="1" key="1">
    <citation type="submission" date="2020-05" db="EMBL/GenBank/DDBJ databases">
        <title>Mycena genomes resolve the evolution of fungal bioluminescence.</title>
        <authorList>
            <person name="Tsai I.J."/>
        </authorList>
    </citation>
    <scope>NUCLEOTIDE SEQUENCE</scope>
    <source>
        <strain evidence="1">110903Hualien_Pintung</strain>
    </source>
</reference>
<gene>
    <name evidence="1" type="ORF">HMN09_01262600</name>
</gene>
<proteinExistence type="predicted"/>
<dbReference type="EMBL" id="JACAZE010000024">
    <property type="protein sequence ID" value="KAF7291710.1"/>
    <property type="molecule type" value="Genomic_DNA"/>
</dbReference>
<organism evidence="1 2">
    <name type="scientific">Mycena chlorophos</name>
    <name type="common">Agaric fungus</name>
    <name type="synonym">Agaricus chlorophos</name>
    <dbReference type="NCBI Taxonomy" id="658473"/>
    <lineage>
        <taxon>Eukaryota</taxon>
        <taxon>Fungi</taxon>
        <taxon>Dikarya</taxon>
        <taxon>Basidiomycota</taxon>
        <taxon>Agaricomycotina</taxon>
        <taxon>Agaricomycetes</taxon>
        <taxon>Agaricomycetidae</taxon>
        <taxon>Agaricales</taxon>
        <taxon>Marasmiineae</taxon>
        <taxon>Mycenaceae</taxon>
        <taxon>Mycena</taxon>
    </lineage>
</organism>
<protein>
    <submittedName>
        <fullName evidence="1">Uncharacterized protein</fullName>
    </submittedName>
</protein>
<dbReference type="OrthoDB" id="3069255at2759"/>
<comment type="caution">
    <text evidence="1">The sequence shown here is derived from an EMBL/GenBank/DDBJ whole genome shotgun (WGS) entry which is preliminary data.</text>
</comment>
<name>A0A8H6S1U5_MYCCL</name>
<evidence type="ECO:0000313" key="2">
    <source>
        <dbReference type="Proteomes" id="UP000613580"/>
    </source>
</evidence>
<evidence type="ECO:0000313" key="1">
    <source>
        <dbReference type="EMBL" id="KAF7291710.1"/>
    </source>
</evidence>